<feature type="compositionally biased region" description="Basic and acidic residues" evidence="1">
    <location>
        <begin position="11"/>
        <end position="32"/>
    </location>
</feature>
<accession>U7QDL7</accession>
<evidence type="ECO:0000256" key="1">
    <source>
        <dbReference type="SAM" id="MobiDB-lite"/>
    </source>
</evidence>
<feature type="region of interest" description="Disordered" evidence="1">
    <location>
        <begin position="1"/>
        <end position="48"/>
    </location>
</feature>
<dbReference type="Proteomes" id="UP000017127">
    <property type="component" value="Unassembled WGS sequence"/>
</dbReference>
<feature type="compositionally biased region" description="Polar residues" evidence="1">
    <location>
        <begin position="1"/>
        <end position="10"/>
    </location>
</feature>
<sequence>MSGETTQTHEQLSEGRVQGERGRDQTTSDLKLKTKKTRLRVRNRVNGY</sequence>
<dbReference type="AlphaFoldDB" id="U7QDL7"/>
<gene>
    <name evidence="2" type="ORF">M595_4728</name>
</gene>
<name>U7QDL7_9CYAN</name>
<reference evidence="2 3" key="1">
    <citation type="journal article" date="2013" name="Front. Microbiol.">
        <title>Comparative genomic analyses of the cyanobacterium, Lyngbya aestuarii BL J, a powerful hydrogen producer.</title>
        <authorList>
            <person name="Kothari A."/>
            <person name="Vaughn M."/>
            <person name="Garcia-Pichel F."/>
        </authorList>
    </citation>
    <scope>NUCLEOTIDE SEQUENCE [LARGE SCALE GENOMIC DNA]</scope>
    <source>
        <strain evidence="2 3">BL J</strain>
    </source>
</reference>
<keyword evidence="3" id="KW-1185">Reference proteome</keyword>
<feature type="compositionally biased region" description="Basic residues" evidence="1">
    <location>
        <begin position="33"/>
        <end position="48"/>
    </location>
</feature>
<dbReference type="EMBL" id="AUZM01000061">
    <property type="protein sequence ID" value="ERT05317.1"/>
    <property type="molecule type" value="Genomic_DNA"/>
</dbReference>
<evidence type="ECO:0000313" key="3">
    <source>
        <dbReference type="Proteomes" id="UP000017127"/>
    </source>
</evidence>
<organism evidence="2 3">
    <name type="scientific">Lyngbya aestuarii BL J</name>
    <dbReference type="NCBI Taxonomy" id="1348334"/>
    <lineage>
        <taxon>Bacteria</taxon>
        <taxon>Bacillati</taxon>
        <taxon>Cyanobacteriota</taxon>
        <taxon>Cyanophyceae</taxon>
        <taxon>Oscillatoriophycideae</taxon>
        <taxon>Oscillatoriales</taxon>
        <taxon>Microcoleaceae</taxon>
        <taxon>Lyngbya</taxon>
    </lineage>
</organism>
<protein>
    <submittedName>
        <fullName evidence="2">Uncharacterized protein</fullName>
    </submittedName>
</protein>
<evidence type="ECO:0000313" key="2">
    <source>
        <dbReference type="EMBL" id="ERT05317.1"/>
    </source>
</evidence>
<proteinExistence type="predicted"/>
<comment type="caution">
    <text evidence="2">The sequence shown here is derived from an EMBL/GenBank/DDBJ whole genome shotgun (WGS) entry which is preliminary data.</text>
</comment>